<keyword evidence="9 13" id="KW-0694">RNA-binding</keyword>
<gene>
    <name evidence="15" type="primary">rsmB</name>
    <name evidence="15" type="ORF">PRVXT_001327</name>
</gene>
<sequence length="431" mass="48922">MGDKSNARAQSIRALMQIERNNSYSNLVVNEFLKKHDFSKEDKGLFTKIVYGVIANKSFLLWVLKKYVKRPHKQQAWLKYTLMTSLYQIAFLDNVPDYAVVNEGVNFVKRYNYKKVSFVNAVLRNIVREKDEFFKVPTDDFLQYLSIRYSYPIWIVEEFSKVVSTNEQLESLLVAMNSSHKTTIRVNTLKNSKQDLLTNLREKGIDVATVDKCEDALVFNTSTPLQRIEELKSGKCFVQSLGSILVGEIANPKPKDVVLDMCAAPGTKTTHLAQLMNNVGKIYACDVHKHRVNLIKESCIQADAQIVEAIHLDSTKANSYFTKKFDLVLLDAPCSGLGVIANKPDIKWNKKKDDLKSITKLQTDLISNGIKLLKSKGTLIYSTCTLTKSENEDIVNAAIKKDNSISLKSERRILPDKENTDGFYIAEIQKK</sequence>
<dbReference type="InterPro" id="IPR006027">
    <property type="entry name" value="NusB_RsmB_TIM44"/>
</dbReference>
<dbReference type="AlphaFoldDB" id="A0AAU7VQ06"/>
<dbReference type="GO" id="GO:0006355">
    <property type="term" value="P:regulation of DNA-templated transcription"/>
    <property type="evidence" value="ECO:0007669"/>
    <property type="project" value="InterPro"/>
</dbReference>
<dbReference type="InterPro" id="IPR035926">
    <property type="entry name" value="NusB-like_sf"/>
</dbReference>
<dbReference type="InterPro" id="IPR004573">
    <property type="entry name" value="rRNA_ssu_MeTfrase_B"/>
</dbReference>
<comment type="function">
    <text evidence="1">Specifically methylates the cytosine at position 967 (m5C967) of 16S rRNA.</text>
</comment>
<evidence type="ECO:0000313" key="15">
    <source>
        <dbReference type="EMBL" id="XBX76150.1"/>
    </source>
</evidence>
<evidence type="ECO:0000256" key="4">
    <source>
        <dbReference type="ARBA" id="ARBA00022490"/>
    </source>
</evidence>
<keyword evidence="7 13" id="KW-0808">Transferase</keyword>
<dbReference type="InterPro" id="IPR049560">
    <property type="entry name" value="MeTrfase_RsmB-F_NOP2_cat"/>
</dbReference>
<dbReference type="InterPro" id="IPR023267">
    <property type="entry name" value="RCMT"/>
</dbReference>
<dbReference type="InterPro" id="IPR001678">
    <property type="entry name" value="MeTrfase_RsmB-F_NOP2_dom"/>
</dbReference>
<dbReference type="Gene3D" id="1.10.940.10">
    <property type="entry name" value="NusB-like"/>
    <property type="match status" value="1"/>
</dbReference>
<dbReference type="EMBL" id="CP158367">
    <property type="protein sequence ID" value="XBX76150.1"/>
    <property type="molecule type" value="Genomic_DNA"/>
</dbReference>
<evidence type="ECO:0000256" key="6">
    <source>
        <dbReference type="ARBA" id="ARBA00022603"/>
    </source>
</evidence>
<dbReference type="EC" id="2.1.1.176" evidence="3"/>
<dbReference type="PROSITE" id="PS51686">
    <property type="entry name" value="SAM_MT_RSMB_NOP"/>
    <property type="match status" value="1"/>
</dbReference>
<comment type="catalytic activity">
    <reaction evidence="12">
        <text>cytidine(967) in 16S rRNA + S-adenosyl-L-methionine = 5-methylcytidine(967) in 16S rRNA + S-adenosyl-L-homocysteine + H(+)</text>
        <dbReference type="Rhea" id="RHEA:42748"/>
        <dbReference type="Rhea" id="RHEA-COMP:10219"/>
        <dbReference type="Rhea" id="RHEA-COMP:10220"/>
        <dbReference type="ChEBI" id="CHEBI:15378"/>
        <dbReference type="ChEBI" id="CHEBI:57856"/>
        <dbReference type="ChEBI" id="CHEBI:59789"/>
        <dbReference type="ChEBI" id="CHEBI:74483"/>
        <dbReference type="ChEBI" id="CHEBI:82748"/>
        <dbReference type="EC" id="2.1.1.176"/>
    </reaction>
</comment>
<organism evidence="15">
    <name type="scientific">Proteinivorax tanatarense</name>
    <dbReference type="NCBI Taxonomy" id="1260629"/>
    <lineage>
        <taxon>Bacteria</taxon>
        <taxon>Bacillati</taxon>
        <taxon>Bacillota</taxon>
        <taxon>Clostridia</taxon>
        <taxon>Eubacteriales</taxon>
        <taxon>Proteinivoracaceae</taxon>
        <taxon>Proteinivorax</taxon>
    </lineage>
</organism>
<protein>
    <recommendedName>
        <fullName evidence="3">16S rRNA (cytosine(967)-C(5))-methyltransferase</fullName>
        <ecNumber evidence="3">2.1.1.176</ecNumber>
    </recommendedName>
    <alternativeName>
        <fullName evidence="10">16S rRNA m5C967 methyltransferase</fullName>
    </alternativeName>
    <alternativeName>
        <fullName evidence="11">rRNA (cytosine-C(5)-)-methyltransferase RsmB</fullName>
    </alternativeName>
</protein>
<comment type="similarity">
    <text evidence="13">Belongs to the class I-like SAM-binding methyltransferase superfamily. RsmB/NOP family.</text>
</comment>
<evidence type="ECO:0000256" key="7">
    <source>
        <dbReference type="ARBA" id="ARBA00022679"/>
    </source>
</evidence>
<feature type="binding site" evidence="13">
    <location>
        <position position="286"/>
    </location>
    <ligand>
        <name>S-adenosyl-L-methionine</name>
        <dbReference type="ChEBI" id="CHEBI:59789"/>
    </ligand>
</feature>
<evidence type="ECO:0000256" key="10">
    <source>
        <dbReference type="ARBA" id="ARBA00030399"/>
    </source>
</evidence>
<dbReference type="RefSeq" id="WP_350344884.1">
    <property type="nucleotide sequence ID" value="NZ_CP158367.1"/>
</dbReference>
<evidence type="ECO:0000256" key="13">
    <source>
        <dbReference type="PROSITE-ProRule" id="PRU01023"/>
    </source>
</evidence>
<evidence type="ECO:0000256" key="9">
    <source>
        <dbReference type="ARBA" id="ARBA00022884"/>
    </source>
</evidence>
<dbReference type="PRINTS" id="PR02008">
    <property type="entry name" value="RCMTFAMILY"/>
</dbReference>
<dbReference type="GO" id="GO:0005737">
    <property type="term" value="C:cytoplasm"/>
    <property type="evidence" value="ECO:0007669"/>
    <property type="project" value="UniProtKB-SubCell"/>
</dbReference>
<keyword evidence="4" id="KW-0963">Cytoplasm</keyword>
<name>A0AAU7VQ06_9FIRM</name>
<comment type="subcellular location">
    <subcellularLocation>
        <location evidence="2">Cytoplasm</location>
    </subcellularLocation>
</comment>
<evidence type="ECO:0000256" key="11">
    <source>
        <dbReference type="ARBA" id="ARBA00031088"/>
    </source>
</evidence>
<keyword evidence="6 13" id="KW-0489">Methyltransferase</keyword>
<dbReference type="Pfam" id="PF01189">
    <property type="entry name" value="Methyltr_RsmB-F"/>
    <property type="match status" value="1"/>
</dbReference>
<keyword evidence="5" id="KW-0698">rRNA processing</keyword>
<dbReference type="InterPro" id="IPR054728">
    <property type="entry name" value="RsmB-like_ferredoxin"/>
</dbReference>
<reference evidence="15" key="1">
    <citation type="journal article" date="2013" name="Extremophiles">
        <title>Proteinivorax tanatarense gen. nov., sp. nov., an anaerobic, haloalkaliphilic, proteolytic bacterium isolated from a decaying algal bloom, and proposal of Proteinivoraceae fam. nov.</title>
        <authorList>
            <person name="Kevbrin V."/>
            <person name="Boltyanskaya Y."/>
            <person name="Zhilina T."/>
            <person name="Kolganova T."/>
            <person name="Lavrentjeva E."/>
            <person name="Kuznetsov B."/>
        </authorList>
    </citation>
    <scope>NUCLEOTIDE SEQUENCE</scope>
    <source>
        <strain evidence="15">Z-910T</strain>
    </source>
</reference>
<dbReference type="SUPFAM" id="SSF53335">
    <property type="entry name" value="S-adenosyl-L-methionine-dependent methyltransferases"/>
    <property type="match status" value="1"/>
</dbReference>
<dbReference type="Pfam" id="PF22458">
    <property type="entry name" value="RsmF-B_ferredox"/>
    <property type="match status" value="1"/>
</dbReference>
<proteinExistence type="inferred from homology"/>
<dbReference type="InterPro" id="IPR029063">
    <property type="entry name" value="SAM-dependent_MTases_sf"/>
</dbReference>
<dbReference type="PANTHER" id="PTHR22807">
    <property type="entry name" value="NOP2 YEAST -RELATED NOL1/NOP2/FMU SUN DOMAIN-CONTAINING"/>
    <property type="match status" value="1"/>
</dbReference>
<reference evidence="15" key="2">
    <citation type="submission" date="2024-06" db="EMBL/GenBank/DDBJ databases">
        <authorList>
            <person name="Petrova K.O."/>
            <person name="Toshchakov S.V."/>
            <person name="Boltjanskaja Y.V."/>
            <person name="Kevbrin V."/>
        </authorList>
    </citation>
    <scope>NUCLEOTIDE SEQUENCE</scope>
    <source>
        <strain evidence="15">Z-910T</strain>
    </source>
</reference>
<dbReference type="NCBIfam" id="NF011494">
    <property type="entry name" value="PRK14902.1"/>
    <property type="match status" value="1"/>
</dbReference>
<accession>A0AAU7VQ06</accession>
<feature type="binding site" evidence="13">
    <location>
        <position position="331"/>
    </location>
    <ligand>
        <name>S-adenosyl-L-methionine</name>
        <dbReference type="ChEBI" id="CHEBI:59789"/>
    </ligand>
</feature>
<evidence type="ECO:0000256" key="5">
    <source>
        <dbReference type="ARBA" id="ARBA00022552"/>
    </source>
</evidence>
<feature type="domain" description="SAM-dependent MTase RsmB/NOP-type" evidence="14">
    <location>
        <begin position="172"/>
        <end position="431"/>
    </location>
</feature>
<feature type="binding site" evidence="13">
    <location>
        <position position="313"/>
    </location>
    <ligand>
        <name>S-adenosyl-L-methionine</name>
        <dbReference type="ChEBI" id="CHEBI:59789"/>
    </ligand>
</feature>
<evidence type="ECO:0000256" key="8">
    <source>
        <dbReference type="ARBA" id="ARBA00022691"/>
    </source>
</evidence>
<dbReference type="NCBIfam" id="TIGR00563">
    <property type="entry name" value="rsmB"/>
    <property type="match status" value="1"/>
</dbReference>
<evidence type="ECO:0000256" key="2">
    <source>
        <dbReference type="ARBA" id="ARBA00004496"/>
    </source>
</evidence>
<dbReference type="GO" id="GO:0008649">
    <property type="term" value="F:rRNA methyltransferase activity"/>
    <property type="evidence" value="ECO:0007669"/>
    <property type="project" value="InterPro"/>
</dbReference>
<dbReference type="Pfam" id="PF01029">
    <property type="entry name" value="NusB"/>
    <property type="match status" value="1"/>
</dbReference>
<evidence type="ECO:0000256" key="12">
    <source>
        <dbReference type="ARBA" id="ARBA00047283"/>
    </source>
</evidence>
<dbReference type="GO" id="GO:0003723">
    <property type="term" value="F:RNA binding"/>
    <property type="evidence" value="ECO:0007669"/>
    <property type="project" value="UniProtKB-UniRule"/>
</dbReference>
<keyword evidence="8 13" id="KW-0949">S-adenosyl-L-methionine</keyword>
<dbReference type="PANTHER" id="PTHR22807:SF53">
    <property type="entry name" value="RIBOSOMAL RNA SMALL SUBUNIT METHYLTRANSFERASE B-RELATED"/>
    <property type="match status" value="1"/>
</dbReference>
<dbReference type="SUPFAM" id="SSF48013">
    <property type="entry name" value="NusB-like"/>
    <property type="match status" value="1"/>
</dbReference>
<comment type="caution">
    <text evidence="13">Lacks conserved residue(s) required for the propagation of feature annotation.</text>
</comment>
<evidence type="ECO:0000259" key="14">
    <source>
        <dbReference type="PROSITE" id="PS51686"/>
    </source>
</evidence>
<evidence type="ECO:0000256" key="1">
    <source>
        <dbReference type="ARBA" id="ARBA00002724"/>
    </source>
</evidence>
<dbReference type="Gene3D" id="3.40.50.150">
    <property type="entry name" value="Vaccinia Virus protein VP39"/>
    <property type="match status" value="1"/>
</dbReference>
<feature type="active site" description="Nucleophile" evidence="13">
    <location>
        <position position="384"/>
    </location>
</feature>
<evidence type="ECO:0000256" key="3">
    <source>
        <dbReference type="ARBA" id="ARBA00012140"/>
    </source>
</evidence>